<feature type="domain" description="GH3 C-terminal" evidence="2">
    <location>
        <begin position="445"/>
        <end position="557"/>
    </location>
</feature>
<reference key="1">
    <citation type="submission" date="2010-11" db="EMBL/GenBank/DDBJ databases">
        <title>The complete sequence of chromosome of Isophaera pallida ATCC 43644.</title>
        <authorList>
            <consortium name="US DOE Joint Genome Institute (JGI-PGF)"/>
            <person name="Lucas S."/>
            <person name="Copeland A."/>
            <person name="Lapidus A."/>
            <person name="Bruce D."/>
            <person name="Goodwin L."/>
            <person name="Pitluck S."/>
            <person name="Kyrpides N."/>
            <person name="Mavromatis K."/>
            <person name="Pagani I."/>
            <person name="Ivanova N."/>
            <person name="Saunders E."/>
            <person name="Brettin T."/>
            <person name="Detter J.C."/>
            <person name="Han C."/>
            <person name="Tapia R."/>
            <person name="Land M."/>
            <person name="Hauser L."/>
            <person name="Markowitz V."/>
            <person name="Cheng J.-F."/>
            <person name="Hugenholtz P."/>
            <person name="Woyke T."/>
            <person name="Wu D."/>
            <person name="Eisen J.A."/>
        </authorList>
    </citation>
    <scope>NUCLEOTIDE SEQUENCE</scope>
    <source>
        <strain>ATCC 43644</strain>
    </source>
</reference>
<dbReference type="InterPro" id="IPR055377">
    <property type="entry name" value="GH3_M"/>
</dbReference>
<evidence type="ECO:0000313" key="3">
    <source>
        <dbReference type="EMBL" id="ADV61108.1"/>
    </source>
</evidence>
<dbReference type="RefSeq" id="WP_013563397.1">
    <property type="nucleotide sequence ID" value="NC_014962.1"/>
</dbReference>
<dbReference type="PANTHER" id="PTHR31901">
    <property type="entry name" value="GH3 DOMAIN-CONTAINING PROTEIN"/>
    <property type="match status" value="1"/>
</dbReference>
<evidence type="ECO:0000259" key="1">
    <source>
        <dbReference type="Pfam" id="PF23571"/>
    </source>
</evidence>
<proteinExistence type="predicted"/>
<dbReference type="eggNOG" id="COG3568">
    <property type="taxonomic scope" value="Bacteria"/>
</dbReference>
<dbReference type="AlphaFoldDB" id="E8QZI1"/>
<gene>
    <name evidence="3" type="ordered locus">Isop_0515</name>
</gene>
<dbReference type="GO" id="GO:0016881">
    <property type="term" value="F:acid-amino acid ligase activity"/>
    <property type="evidence" value="ECO:0007669"/>
    <property type="project" value="TreeGrafter"/>
</dbReference>
<accession>E8QZI1</accession>
<dbReference type="HOGENOM" id="CLU_016249_3_2_0"/>
<dbReference type="EMBL" id="CP002353">
    <property type="protein sequence ID" value="ADV61108.1"/>
    <property type="molecule type" value="Genomic_DNA"/>
</dbReference>
<evidence type="ECO:0000259" key="2">
    <source>
        <dbReference type="Pfam" id="PF23572"/>
    </source>
</evidence>
<organism evidence="3 4">
    <name type="scientific">Isosphaera pallida (strain ATCC 43644 / DSM 9630 / IS1B)</name>
    <dbReference type="NCBI Taxonomy" id="575540"/>
    <lineage>
        <taxon>Bacteria</taxon>
        <taxon>Pseudomonadati</taxon>
        <taxon>Planctomycetota</taxon>
        <taxon>Planctomycetia</taxon>
        <taxon>Isosphaerales</taxon>
        <taxon>Isosphaeraceae</taxon>
        <taxon>Isosphaera</taxon>
    </lineage>
</organism>
<dbReference type="STRING" id="575540.Isop_0515"/>
<dbReference type="OrthoDB" id="614636at2"/>
<dbReference type="Proteomes" id="UP000008631">
    <property type="component" value="Chromosome"/>
</dbReference>
<dbReference type="KEGG" id="ipa:Isop_0515"/>
<dbReference type="InterPro" id="IPR004993">
    <property type="entry name" value="GH3"/>
</dbReference>
<keyword evidence="4" id="KW-1185">Reference proteome</keyword>
<dbReference type="GO" id="GO:0005737">
    <property type="term" value="C:cytoplasm"/>
    <property type="evidence" value="ECO:0007669"/>
    <property type="project" value="TreeGrafter"/>
</dbReference>
<sequence length="584" mass="65897">MGLLRRLIGYPSTRHARALARRFLDDTKRADQVQRRVLARLLERDAASDFARRHGLTTARDLETYRRRVPIRDYDGHEPDFARVRQGDLTALFGPGVEVLMFAKTSGTTAIPKTIPVTRESLDAYRAGWKIWGIQAFDAHPDMLSQGLKPILQIAGDWRESFTPSGLPCGAITGLTARMQSPLVRLAYCLHPSVGRVKDVDTKYYLALRSALPRDLGTIIAANPATVLGIVKLAERDAATLLRDLYDGTVAPRFREAIPPETQRALSWSLSRKHRGLVRRLESLLERHGRLRPIDYWPHLQFLANWTGGTMGAYLRDYPDWFGPKPVRDVGLIASEGRMTIPIEDHTAAGILDFIHHHFEFLPEETVERAGTVHDLAQADTLEAHELVEGRRYFLLMTTAGGLRRYHIQDVVRCVGFVGKAPLLEFLNKGAHVSSLTGEKLSEFQVVAAVDQTRREFNARWMTYLVLPVWGDPPGYRLLIEADDLAGADSEYLDRLARAIDHKLRHLNEEYANRLDTRRLAPLKIELIASGSWTALQRRRLERGGTLEQYKKPCLLPDLDLFSSFRVIRPPSSASSPSTTITPF</sequence>
<dbReference type="Pfam" id="PF03321">
    <property type="entry name" value="GH3"/>
    <property type="match status" value="1"/>
</dbReference>
<evidence type="ECO:0000313" key="4">
    <source>
        <dbReference type="Proteomes" id="UP000008631"/>
    </source>
</evidence>
<name>E8QZI1_ISOPI</name>
<dbReference type="InParanoid" id="E8QZI1"/>
<dbReference type="Pfam" id="PF23572">
    <property type="entry name" value="GH3_C"/>
    <property type="match status" value="1"/>
</dbReference>
<protein>
    <submittedName>
        <fullName evidence="3">GH3 auxin-responsive promoter</fullName>
    </submittedName>
</protein>
<reference evidence="3 4" key="2">
    <citation type="journal article" date="2011" name="Stand. Genomic Sci.">
        <title>Complete genome sequence of Isosphaera pallida type strain (IS1B).</title>
        <authorList>
            <consortium name="US DOE Joint Genome Institute (JGI-PGF)"/>
            <person name="Goker M."/>
            <person name="Cleland D."/>
            <person name="Saunders E."/>
            <person name="Lapidus A."/>
            <person name="Nolan M."/>
            <person name="Lucas S."/>
            <person name="Hammon N."/>
            <person name="Deshpande S."/>
            <person name="Cheng J.F."/>
            <person name="Tapia R."/>
            <person name="Han C."/>
            <person name="Goodwin L."/>
            <person name="Pitluck S."/>
            <person name="Liolios K."/>
            <person name="Pagani I."/>
            <person name="Ivanova N."/>
            <person name="Mavromatis K."/>
            <person name="Pati A."/>
            <person name="Chen A."/>
            <person name="Palaniappan K."/>
            <person name="Land M."/>
            <person name="Hauser L."/>
            <person name="Chang Y.J."/>
            <person name="Jeffries C.D."/>
            <person name="Detter J.C."/>
            <person name="Beck B."/>
            <person name="Woyke T."/>
            <person name="Bristow J."/>
            <person name="Eisen J.A."/>
            <person name="Markowitz V."/>
            <person name="Hugenholtz P."/>
            <person name="Kyrpides N.C."/>
            <person name="Klenk H.P."/>
        </authorList>
    </citation>
    <scope>NUCLEOTIDE SEQUENCE [LARGE SCALE GENOMIC DNA]</scope>
    <source>
        <strain evidence="4">ATCC 43644 / DSM 9630 / IS1B</strain>
    </source>
</reference>
<dbReference type="Pfam" id="PF23571">
    <property type="entry name" value="GH3_M"/>
    <property type="match status" value="1"/>
</dbReference>
<dbReference type="PANTHER" id="PTHR31901:SF9">
    <property type="entry name" value="GH3 DOMAIN-CONTAINING PROTEIN"/>
    <property type="match status" value="1"/>
</dbReference>
<dbReference type="InterPro" id="IPR055378">
    <property type="entry name" value="GH3_C"/>
</dbReference>
<feature type="domain" description="GH3 middle" evidence="1">
    <location>
        <begin position="356"/>
        <end position="429"/>
    </location>
</feature>